<proteinExistence type="predicted"/>
<gene>
    <name evidence="2" type="ORF">B0A71_19845</name>
    <name evidence="1" type="ORF">BHE19_11360</name>
</gene>
<comment type="caution">
    <text evidence="1">The sequence shown here is derived from an EMBL/GenBank/DDBJ whole genome shotgun (WGS) entry which is preliminary data.</text>
</comment>
<evidence type="ECO:0000313" key="1">
    <source>
        <dbReference type="EMBL" id="OHT44324.1"/>
    </source>
</evidence>
<evidence type="ECO:0000313" key="4">
    <source>
        <dbReference type="Proteomes" id="UP000198319"/>
    </source>
</evidence>
<dbReference type="AlphaFoldDB" id="A0A1S1J449"/>
<keyword evidence="4" id="KW-1185">Reference proteome</keyword>
<reference evidence="2 4" key="3">
    <citation type="submission" date="2016-11" db="EMBL/GenBank/DDBJ databases">
        <title>Whole genomes of Flavobacteriaceae.</title>
        <authorList>
            <person name="Stine C."/>
            <person name="Li C."/>
            <person name="Tadesse D."/>
        </authorList>
    </citation>
    <scope>NUCLEOTIDE SEQUENCE [LARGE SCALE GENOMIC DNA]</scope>
    <source>
        <strain evidence="2 4">ATCC BAA-2541</strain>
    </source>
</reference>
<dbReference type="Proteomes" id="UP000198319">
    <property type="component" value="Unassembled WGS sequence"/>
</dbReference>
<dbReference type="EMBL" id="MIKE01000024">
    <property type="protein sequence ID" value="OHT44324.1"/>
    <property type="molecule type" value="Genomic_DNA"/>
</dbReference>
<organism evidence="1 3">
    <name type="scientific">Flavobacterium tructae</name>
    <dbReference type="NCBI Taxonomy" id="1114873"/>
    <lineage>
        <taxon>Bacteria</taxon>
        <taxon>Pseudomonadati</taxon>
        <taxon>Bacteroidota</taxon>
        <taxon>Flavobacteriia</taxon>
        <taxon>Flavobacteriales</taxon>
        <taxon>Flavobacteriaceae</taxon>
        <taxon>Flavobacterium</taxon>
    </lineage>
</organism>
<dbReference type="STRING" id="1278819.BHE19_11360"/>
<dbReference type="Proteomes" id="UP000180252">
    <property type="component" value="Unassembled WGS sequence"/>
</dbReference>
<reference evidence="1" key="2">
    <citation type="submission" date="2016-09" db="EMBL/GenBank/DDBJ databases">
        <authorList>
            <person name="Capua I."/>
            <person name="De Benedictis P."/>
            <person name="Joannis T."/>
            <person name="Lombin L.H."/>
            <person name="Cattoli G."/>
        </authorList>
    </citation>
    <scope>NUCLEOTIDE SEQUENCE [LARGE SCALE GENOMIC DNA]</scope>
    <source>
        <strain evidence="1">MSU</strain>
    </source>
</reference>
<evidence type="ECO:0000313" key="3">
    <source>
        <dbReference type="Proteomes" id="UP000180252"/>
    </source>
</evidence>
<protein>
    <submittedName>
        <fullName evidence="1">Uncharacterized protein</fullName>
    </submittedName>
</protein>
<sequence length="60" mass="7024">MTHKTGFEIMVTPLFYFIKSKHSLFFSVGRQKRVIISFLQETKAKNHLSPRKIKITFAPV</sequence>
<reference evidence="3" key="1">
    <citation type="submission" date="2016-09" db="EMBL/GenBank/DDBJ databases">
        <authorList>
            <person name="Chen S."/>
            <person name="Walker E."/>
        </authorList>
    </citation>
    <scope>NUCLEOTIDE SEQUENCE [LARGE SCALE GENOMIC DNA]</scope>
    <source>
        <strain evidence="3">MSU</strain>
    </source>
</reference>
<accession>A0A1S1J449</accession>
<dbReference type="EMBL" id="MUHG01000030">
    <property type="protein sequence ID" value="OXB15942.1"/>
    <property type="molecule type" value="Genomic_DNA"/>
</dbReference>
<name>A0A1S1J449_9FLAO</name>
<evidence type="ECO:0000313" key="2">
    <source>
        <dbReference type="EMBL" id="OXB15942.1"/>
    </source>
</evidence>